<dbReference type="AlphaFoldDB" id="A0A8X6LKW4"/>
<evidence type="ECO:0000313" key="2">
    <source>
        <dbReference type="Proteomes" id="UP000887116"/>
    </source>
</evidence>
<proteinExistence type="predicted"/>
<dbReference type="EMBL" id="BMAO01007085">
    <property type="protein sequence ID" value="GFR13570.1"/>
    <property type="molecule type" value="Genomic_DNA"/>
</dbReference>
<sequence length="119" mass="13505">MALFHRPYGFSLLKVNRPADDENFFNDAYSVSEVLLLKLSRNCNKVSDAWIHSKLRNGKDTSSKGTTGYQISDGNSTDFTCGRLQMDCISPTKSWKIHFNGILKLIYADKKDKRSNSVH</sequence>
<reference evidence="1" key="1">
    <citation type="submission" date="2020-07" db="EMBL/GenBank/DDBJ databases">
        <title>Multicomponent nature underlies the extraordinary mechanical properties of spider dragline silk.</title>
        <authorList>
            <person name="Kono N."/>
            <person name="Nakamura H."/>
            <person name="Mori M."/>
            <person name="Yoshida Y."/>
            <person name="Ohtoshi R."/>
            <person name="Malay A.D."/>
            <person name="Moran D.A.P."/>
            <person name="Tomita M."/>
            <person name="Numata K."/>
            <person name="Arakawa K."/>
        </authorList>
    </citation>
    <scope>NUCLEOTIDE SEQUENCE</scope>
</reference>
<protein>
    <submittedName>
        <fullName evidence="1">Uncharacterized protein</fullName>
    </submittedName>
</protein>
<dbReference type="Proteomes" id="UP000887116">
    <property type="component" value="Unassembled WGS sequence"/>
</dbReference>
<evidence type="ECO:0000313" key="1">
    <source>
        <dbReference type="EMBL" id="GFR13570.1"/>
    </source>
</evidence>
<organism evidence="1 2">
    <name type="scientific">Trichonephila clavata</name>
    <name type="common">Joro spider</name>
    <name type="synonym">Nephila clavata</name>
    <dbReference type="NCBI Taxonomy" id="2740835"/>
    <lineage>
        <taxon>Eukaryota</taxon>
        <taxon>Metazoa</taxon>
        <taxon>Ecdysozoa</taxon>
        <taxon>Arthropoda</taxon>
        <taxon>Chelicerata</taxon>
        <taxon>Arachnida</taxon>
        <taxon>Araneae</taxon>
        <taxon>Araneomorphae</taxon>
        <taxon>Entelegynae</taxon>
        <taxon>Araneoidea</taxon>
        <taxon>Nephilidae</taxon>
        <taxon>Trichonephila</taxon>
    </lineage>
</organism>
<keyword evidence="2" id="KW-1185">Reference proteome</keyword>
<name>A0A8X6LKW4_TRICU</name>
<comment type="caution">
    <text evidence="1">The sequence shown here is derived from an EMBL/GenBank/DDBJ whole genome shotgun (WGS) entry which is preliminary data.</text>
</comment>
<accession>A0A8X6LKW4</accession>
<gene>
    <name evidence="1" type="ORF">TNCT_205491</name>
</gene>